<protein>
    <submittedName>
        <fullName evidence="1">Uncharacterized protein</fullName>
    </submittedName>
</protein>
<keyword evidence="2" id="KW-1185">Reference proteome</keyword>
<dbReference type="EMBL" id="NKUJ01000001">
    <property type="protein sequence ID" value="RMJ20221.1"/>
    <property type="molecule type" value="Genomic_DNA"/>
</dbReference>
<name>A0A3M2SRN3_9HYPO</name>
<dbReference type="Proteomes" id="UP000277212">
    <property type="component" value="Unassembled WGS sequence"/>
</dbReference>
<dbReference type="AlphaFoldDB" id="A0A3M2SRN3"/>
<gene>
    <name evidence="1" type="ORF">CDV36_000100</name>
</gene>
<comment type="caution">
    <text evidence="1">The sequence shown here is derived from an EMBL/GenBank/DDBJ whole genome shotgun (WGS) entry which is preliminary data.</text>
</comment>
<accession>A0A3M2SRN3</accession>
<proteinExistence type="predicted"/>
<evidence type="ECO:0000313" key="2">
    <source>
        <dbReference type="Proteomes" id="UP000277212"/>
    </source>
</evidence>
<reference evidence="1 2" key="1">
    <citation type="submission" date="2017-06" db="EMBL/GenBank/DDBJ databases">
        <title>Comparative genomic analysis of Ambrosia Fusariam Clade fungi.</title>
        <authorList>
            <person name="Stajich J.E."/>
            <person name="Carrillo J."/>
            <person name="Kijimoto T."/>
            <person name="Eskalen A."/>
            <person name="O'Donnell K."/>
            <person name="Kasson M."/>
        </authorList>
    </citation>
    <scope>NUCLEOTIDE SEQUENCE [LARGE SCALE GENOMIC DNA]</scope>
    <source>
        <strain evidence="1">UCR3666</strain>
    </source>
</reference>
<dbReference type="OrthoDB" id="5236270at2759"/>
<sequence>MAPSDRTSELFWLEYGEQIKNKVLRAGQGRKIFFLANEAQNAPPVGTHIPNEYKAKGLYELSNNLLATDSIFYSPSASHGFDQAIGTYLDWGGRDKRGLDDVFLQVIGKQEGAQAALEREKKEAFARWEQDTEMGLTAQPFYEYVDTGRAPGVKAAQKNIDTIAMEITMIQSQMNGPMSSAVQQDKDTLAMALSESRDYDGYNMRAAAGNLLTSAELIRNQQDRDRVRPPSYERVPLYDSPDYGTFVQRAIEKSSSSNYNPSQSIQFTIDTRKDTSDYNFGQTRGVDSVGASTGWFSFRTGGDRSRESSTLQTGSETSQVSIKVTYHDLEVVTITTGKWVPDVSKYRLRRDAPKNLQTLARVRQLVVVSGLGYEITVGRSTARTLDAHLRETAFAGGSISVFGIRILLGRSSSSTREEQTHTISRDKNGRTFKIIPNYGSNCGTVVGAIGEPLGN</sequence>
<organism evidence="1 2">
    <name type="scientific">Fusarium kuroshium</name>
    <dbReference type="NCBI Taxonomy" id="2010991"/>
    <lineage>
        <taxon>Eukaryota</taxon>
        <taxon>Fungi</taxon>
        <taxon>Dikarya</taxon>
        <taxon>Ascomycota</taxon>
        <taxon>Pezizomycotina</taxon>
        <taxon>Sordariomycetes</taxon>
        <taxon>Hypocreomycetidae</taxon>
        <taxon>Hypocreales</taxon>
        <taxon>Nectriaceae</taxon>
        <taxon>Fusarium</taxon>
        <taxon>Fusarium solani species complex</taxon>
    </lineage>
</organism>
<evidence type="ECO:0000313" key="1">
    <source>
        <dbReference type="EMBL" id="RMJ20221.1"/>
    </source>
</evidence>